<dbReference type="EC" id="6.1.1.17" evidence="7"/>
<evidence type="ECO:0000313" key="10">
    <source>
        <dbReference type="EMBL" id="AOU99575.1"/>
    </source>
</evidence>
<feature type="domain" description="Glutamyl/glutaminyl-tRNA synthetase class Ib catalytic" evidence="8">
    <location>
        <begin position="9"/>
        <end position="323"/>
    </location>
</feature>
<dbReference type="KEGG" id="aprs:BI364_05510"/>
<feature type="domain" description="Aminoacyl-tRNA synthetase class I anticodon-binding" evidence="9">
    <location>
        <begin position="411"/>
        <end position="467"/>
    </location>
</feature>
<dbReference type="Proteomes" id="UP000095401">
    <property type="component" value="Chromosome"/>
</dbReference>
<evidence type="ECO:0000256" key="1">
    <source>
        <dbReference type="ARBA" id="ARBA00007894"/>
    </source>
</evidence>
<evidence type="ECO:0000256" key="6">
    <source>
        <dbReference type="ARBA" id="ARBA00023146"/>
    </source>
</evidence>
<keyword evidence="5 7" id="KW-0648">Protein biosynthesis</keyword>
<dbReference type="Pfam" id="PF00749">
    <property type="entry name" value="tRNA-synt_1c"/>
    <property type="match status" value="1"/>
</dbReference>
<gene>
    <name evidence="7" type="primary">gltX</name>
    <name evidence="10" type="ORF">BI364_05510</name>
</gene>
<dbReference type="Gene3D" id="1.10.10.350">
    <property type="match status" value="1"/>
</dbReference>
<feature type="short sequence motif" description="'KMSKS' region" evidence="7">
    <location>
        <begin position="256"/>
        <end position="260"/>
    </location>
</feature>
<comment type="catalytic activity">
    <reaction evidence="7">
        <text>tRNA(Glu) + L-glutamate + ATP = L-glutamyl-tRNA(Glu) + AMP + diphosphate</text>
        <dbReference type="Rhea" id="RHEA:23540"/>
        <dbReference type="Rhea" id="RHEA-COMP:9663"/>
        <dbReference type="Rhea" id="RHEA-COMP:9680"/>
        <dbReference type="ChEBI" id="CHEBI:29985"/>
        <dbReference type="ChEBI" id="CHEBI:30616"/>
        <dbReference type="ChEBI" id="CHEBI:33019"/>
        <dbReference type="ChEBI" id="CHEBI:78442"/>
        <dbReference type="ChEBI" id="CHEBI:78520"/>
        <dbReference type="ChEBI" id="CHEBI:456215"/>
        <dbReference type="EC" id="6.1.1.17"/>
    </reaction>
</comment>
<dbReference type="CDD" id="cd00808">
    <property type="entry name" value="GluRS_core"/>
    <property type="match status" value="1"/>
</dbReference>
<comment type="similarity">
    <text evidence="1 7">Belongs to the class-I aminoacyl-tRNA synthetase family. Glutamate--tRNA ligase type 1 subfamily.</text>
</comment>
<reference evidence="11" key="1">
    <citation type="submission" date="2016-09" db="EMBL/GenBank/DDBJ databases">
        <title>Acidihalobacter prosperus F5.</title>
        <authorList>
            <person name="Khaleque H.N."/>
            <person name="Ramsay J.P."/>
            <person name="Kaksonen A.H."/>
            <person name="Boxall N.J."/>
            <person name="Watkin E.L.J."/>
        </authorList>
    </citation>
    <scope>NUCLEOTIDE SEQUENCE [LARGE SCALE GENOMIC DNA]</scope>
    <source>
        <strain evidence="11">F5</strain>
    </source>
</reference>
<dbReference type="InterPro" id="IPR020058">
    <property type="entry name" value="Glu/Gln-tRNA-synth_Ib_cat-dom"/>
</dbReference>
<sequence>MRAMLKTSIKTRFAPSPTGLLHLGNLRTALFSALYARRQRGRFLLRIEDTDASRSRSEYEARLEADMRWLGLDWDEGPGMGGDAGPYRQSQRDAIYGGLFDRLLAEGAAYRCFCSQETLAASRKAQLATGRPPRYPGTCAGLDPAEATARAVAGESCSLRFRVTPGIRLPIGDLVMGEQVFASDDIGDFVIRRSDGSPAFFFSNAVDDALMGVTHVLRGADHISNSPRQVLLLRALALPEPHYAHLSLIVGADGAPLSKRHGAGSVEDLRVQGYLPLALLNHLARLGHSYPDEQLLDLAGLAEGFELTRLGRSPARHDTVQLDHWQRLAVALLDERALKTWAEDACTTVPESLRRDFLLAVRDNSLFPADVATWADNLFGNEPRPSPDACEAMNGAPRNLFEISAAMVDEHPDDFRAFSSAVGQAAGLRGKALFMPLRAALTGQTHGPEMARLYPLLGPARARERLLVAAKSARD</sequence>
<evidence type="ECO:0000256" key="2">
    <source>
        <dbReference type="ARBA" id="ARBA00022598"/>
    </source>
</evidence>
<comment type="subcellular location">
    <subcellularLocation>
        <location evidence="7">Cytoplasm</location>
    </subcellularLocation>
</comment>
<dbReference type="InterPro" id="IPR049940">
    <property type="entry name" value="GluQ/Sye"/>
</dbReference>
<comment type="caution">
    <text evidence="7">Lacks conserved residue(s) required for the propagation of feature annotation.</text>
</comment>
<dbReference type="InterPro" id="IPR004527">
    <property type="entry name" value="Glu-tRNA-ligase_bac/mito"/>
</dbReference>
<organism evidence="10 11">
    <name type="scientific">Acidihalobacter yilgarnensis</name>
    <dbReference type="NCBI Taxonomy" id="2819280"/>
    <lineage>
        <taxon>Bacteria</taxon>
        <taxon>Pseudomonadati</taxon>
        <taxon>Pseudomonadota</taxon>
        <taxon>Gammaproteobacteria</taxon>
        <taxon>Chromatiales</taxon>
        <taxon>Ectothiorhodospiraceae</taxon>
        <taxon>Acidihalobacter</taxon>
    </lineage>
</organism>
<keyword evidence="2 7" id="KW-0436">Ligase</keyword>
<dbReference type="PANTHER" id="PTHR43311:SF2">
    <property type="entry name" value="GLUTAMATE--TRNA LIGASE, MITOCHONDRIAL-RELATED"/>
    <property type="match status" value="1"/>
</dbReference>
<dbReference type="GO" id="GO:0004818">
    <property type="term" value="F:glutamate-tRNA ligase activity"/>
    <property type="evidence" value="ECO:0007669"/>
    <property type="project" value="UniProtKB-UniRule"/>
</dbReference>
<dbReference type="InterPro" id="IPR020751">
    <property type="entry name" value="aa-tRNA-synth_I_codon-bd_sub2"/>
</dbReference>
<keyword evidence="11" id="KW-1185">Reference proteome</keyword>
<evidence type="ECO:0000259" key="8">
    <source>
        <dbReference type="Pfam" id="PF00749"/>
    </source>
</evidence>
<dbReference type="InterPro" id="IPR008925">
    <property type="entry name" value="aa_tRNA-synth_I_cd-bd_sf"/>
</dbReference>
<dbReference type="HAMAP" id="MF_00022">
    <property type="entry name" value="Glu_tRNA_synth_type1"/>
    <property type="match status" value="1"/>
</dbReference>
<keyword evidence="3 7" id="KW-0547">Nucleotide-binding</keyword>
<dbReference type="Pfam" id="PF19269">
    <property type="entry name" value="Anticodon_2"/>
    <property type="match status" value="1"/>
</dbReference>
<evidence type="ECO:0000256" key="5">
    <source>
        <dbReference type="ARBA" id="ARBA00022917"/>
    </source>
</evidence>
<feature type="binding site" evidence="7">
    <location>
        <position position="259"/>
    </location>
    <ligand>
        <name>ATP</name>
        <dbReference type="ChEBI" id="CHEBI:30616"/>
    </ligand>
</feature>
<dbReference type="GO" id="GO:0005524">
    <property type="term" value="F:ATP binding"/>
    <property type="evidence" value="ECO:0007669"/>
    <property type="project" value="UniProtKB-UniRule"/>
</dbReference>
<dbReference type="PROSITE" id="PS00178">
    <property type="entry name" value="AA_TRNA_LIGASE_I"/>
    <property type="match status" value="1"/>
</dbReference>
<dbReference type="PRINTS" id="PR00987">
    <property type="entry name" value="TRNASYNTHGLU"/>
</dbReference>
<dbReference type="AlphaFoldDB" id="A0A1D8IT65"/>
<name>A0A1D8IT65_9GAMM</name>
<evidence type="ECO:0000256" key="4">
    <source>
        <dbReference type="ARBA" id="ARBA00022840"/>
    </source>
</evidence>
<dbReference type="NCBIfam" id="TIGR00464">
    <property type="entry name" value="gltX_bact"/>
    <property type="match status" value="1"/>
</dbReference>
<dbReference type="EMBL" id="CP017415">
    <property type="protein sequence ID" value="AOU99575.1"/>
    <property type="molecule type" value="Genomic_DNA"/>
</dbReference>
<dbReference type="SUPFAM" id="SSF52374">
    <property type="entry name" value="Nucleotidylyl transferase"/>
    <property type="match status" value="1"/>
</dbReference>
<dbReference type="Gene3D" id="3.40.50.620">
    <property type="entry name" value="HUPs"/>
    <property type="match status" value="1"/>
</dbReference>
<dbReference type="PANTHER" id="PTHR43311">
    <property type="entry name" value="GLUTAMATE--TRNA LIGASE"/>
    <property type="match status" value="1"/>
</dbReference>
<evidence type="ECO:0000256" key="3">
    <source>
        <dbReference type="ARBA" id="ARBA00022741"/>
    </source>
</evidence>
<comment type="function">
    <text evidence="7">Catalyzes the attachment of glutamate to tRNA(Glu) in a two-step reaction: glutamate is first activated by ATP to form Glu-AMP and then transferred to the acceptor end of tRNA(Glu).</text>
</comment>
<accession>A0A1D8IT65</accession>
<comment type="subunit">
    <text evidence="7">Monomer.</text>
</comment>
<evidence type="ECO:0000259" key="9">
    <source>
        <dbReference type="Pfam" id="PF19269"/>
    </source>
</evidence>
<proteinExistence type="inferred from homology"/>
<dbReference type="GO" id="GO:0000049">
    <property type="term" value="F:tRNA binding"/>
    <property type="evidence" value="ECO:0007669"/>
    <property type="project" value="InterPro"/>
</dbReference>
<keyword evidence="6 7" id="KW-0030">Aminoacyl-tRNA synthetase</keyword>
<dbReference type="InterPro" id="IPR000924">
    <property type="entry name" value="Glu/Gln-tRNA-synth"/>
</dbReference>
<keyword evidence="7" id="KW-0963">Cytoplasm</keyword>
<dbReference type="GO" id="GO:0005829">
    <property type="term" value="C:cytosol"/>
    <property type="evidence" value="ECO:0007669"/>
    <property type="project" value="TreeGrafter"/>
</dbReference>
<dbReference type="InterPro" id="IPR033910">
    <property type="entry name" value="GluRS_core"/>
</dbReference>
<dbReference type="GO" id="GO:0008270">
    <property type="term" value="F:zinc ion binding"/>
    <property type="evidence" value="ECO:0007669"/>
    <property type="project" value="InterPro"/>
</dbReference>
<dbReference type="GO" id="GO:0006424">
    <property type="term" value="P:glutamyl-tRNA aminoacylation"/>
    <property type="evidence" value="ECO:0007669"/>
    <property type="project" value="UniProtKB-UniRule"/>
</dbReference>
<dbReference type="SUPFAM" id="SSF48163">
    <property type="entry name" value="An anticodon-binding domain of class I aminoacyl-tRNA synthetases"/>
    <property type="match status" value="1"/>
</dbReference>
<dbReference type="InterPro" id="IPR001412">
    <property type="entry name" value="aa-tRNA-synth_I_CS"/>
</dbReference>
<feature type="short sequence motif" description="'HIGH' region" evidence="7">
    <location>
        <begin position="15"/>
        <end position="25"/>
    </location>
</feature>
<protein>
    <recommendedName>
        <fullName evidence="7">Glutamate--tRNA ligase</fullName>
        <ecNumber evidence="7">6.1.1.17</ecNumber>
    </recommendedName>
    <alternativeName>
        <fullName evidence="7">Glutamyl-tRNA synthetase</fullName>
        <shortName evidence="7">GluRS</shortName>
    </alternativeName>
</protein>
<dbReference type="InterPro" id="IPR045462">
    <property type="entry name" value="aa-tRNA-synth_I_cd-bd"/>
</dbReference>
<evidence type="ECO:0000256" key="7">
    <source>
        <dbReference type="HAMAP-Rule" id="MF_00022"/>
    </source>
</evidence>
<keyword evidence="4 7" id="KW-0067">ATP-binding</keyword>
<evidence type="ECO:0000313" key="11">
    <source>
        <dbReference type="Proteomes" id="UP000095401"/>
    </source>
</evidence>
<dbReference type="InterPro" id="IPR014729">
    <property type="entry name" value="Rossmann-like_a/b/a_fold"/>
</dbReference>